<evidence type="ECO:0000256" key="5">
    <source>
        <dbReference type="ARBA" id="ARBA00022840"/>
    </source>
</evidence>
<dbReference type="Gene3D" id="3.40.50.300">
    <property type="entry name" value="P-loop containing nucleotide triphosphate hydrolases"/>
    <property type="match status" value="1"/>
</dbReference>
<dbReference type="PANTHER" id="PTHR42711:SF5">
    <property type="entry name" value="ABC TRANSPORTER ATP-BINDING PROTEIN NATA"/>
    <property type="match status" value="1"/>
</dbReference>
<comment type="similarity">
    <text evidence="1">Belongs to the ABC transporter superfamily.</text>
</comment>
<dbReference type="PROSITE" id="PS00211">
    <property type="entry name" value="ABC_TRANSPORTER_1"/>
    <property type="match status" value="1"/>
</dbReference>
<dbReference type="PROSITE" id="PS50893">
    <property type="entry name" value="ABC_TRANSPORTER_2"/>
    <property type="match status" value="1"/>
</dbReference>
<keyword evidence="3" id="KW-0536">Nodulation</keyword>
<dbReference type="InterPro" id="IPR003439">
    <property type="entry name" value="ABC_transporter-like_ATP-bd"/>
</dbReference>
<evidence type="ECO:0000256" key="3">
    <source>
        <dbReference type="ARBA" id="ARBA00022458"/>
    </source>
</evidence>
<feature type="domain" description="ABC transporter" evidence="6">
    <location>
        <begin position="10"/>
        <end position="240"/>
    </location>
</feature>
<dbReference type="EMBL" id="JBBPCO010000007">
    <property type="protein sequence ID" value="MEK8089820.1"/>
    <property type="molecule type" value="Genomic_DNA"/>
</dbReference>
<keyword evidence="5 7" id="KW-0067">ATP-binding</keyword>
<proteinExistence type="inferred from homology"/>
<dbReference type="InterPro" id="IPR050763">
    <property type="entry name" value="ABC_transporter_ATP-binding"/>
</dbReference>
<keyword evidence="8" id="KW-1185">Reference proteome</keyword>
<evidence type="ECO:0000313" key="7">
    <source>
        <dbReference type="EMBL" id="MEK8089820.1"/>
    </source>
</evidence>
<keyword evidence="2" id="KW-0813">Transport</keyword>
<protein>
    <submittedName>
        <fullName evidence="7">ATP-binding cassette domain-containing protein</fullName>
    </submittedName>
</protein>
<reference evidence="7 8" key="1">
    <citation type="submission" date="2024-04" db="EMBL/GenBank/DDBJ databases">
        <authorList>
            <person name="Abashina T."/>
            <person name="Shaikin A."/>
        </authorList>
    </citation>
    <scope>NUCLEOTIDE SEQUENCE [LARGE SCALE GENOMIC DNA]</scope>
    <source>
        <strain evidence="7 8">AAFK</strain>
    </source>
</reference>
<evidence type="ECO:0000256" key="4">
    <source>
        <dbReference type="ARBA" id="ARBA00022741"/>
    </source>
</evidence>
<dbReference type="InterPro" id="IPR003593">
    <property type="entry name" value="AAA+_ATPase"/>
</dbReference>
<dbReference type="SUPFAM" id="SSF52540">
    <property type="entry name" value="P-loop containing nucleoside triphosphate hydrolases"/>
    <property type="match status" value="1"/>
</dbReference>
<dbReference type="InterPro" id="IPR017871">
    <property type="entry name" value="ABC_transporter-like_CS"/>
</dbReference>
<dbReference type="Proteomes" id="UP001446205">
    <property type="component" value="Unassembled WGS sequence"/>
</dbReference>
<comment type="caution">
    <text evidence="7">The sequence shown here is derived from an EMBL/GenBank/DDBJ whole genome shotgun (WGS) entry which is preliminary data.</text>
</comment>
<sequence>MLLVPGGVVLQARALRKAYGDRVVVDGIDLRIAAGQCLGILGPNGAGKTTTMRMMLGQAPTDGGSLEVFGEPMPQRAEHIRARLGVVPQADNLDPDFTVYENLRIYGRYFGIPAPQLAQRIPELLNFAELTDRANSPIAALSGGMKRRLTLARALINDPELILLDEPTTGLDPQVRHLIWQRLRSLRQAGKTLVLTTHYMEEAERLCDEVIVMDNGRILAQGSPQSLIHQYVSPEVVEIRANHAGELPDLDSLPAQLYRDREIVADTAFFYLDSAGPLLEAVRQVPGISALMRPATLEDVFLKLTGRDLRD</sequence>
<gene>
    <name evidence="7" type="ORF">WOB96_08555</name>
</gene>
<organism evidence="7 8">
    <name type="scientific">Thermithiobacillus plumbiphilus</name>
    <dbReference type="NCBI Taxonomy" id="1729899"/>
    <lineage>
        <taxon>Bacteria</taxon>
        <taxon>Pseudomonadati</taxon>
        <taxon>Pseudomonadota</taxon>
        <taxon>Acidithiobacillia</taxon>
        <taxon>Acidithiobacillales</taxon>
        <taxon>Thermithiobacillaceae</taxon>
        <taxon>Thermithiobacillus</taxon>
    </lineage>
</organism>
<dbReference type="RefSeq" id="WP_341370877.1">
    <property type="nucleotide sequence ID" value="NZ_JBBPCO010000007.1"/>
</dbReference>
<evidence type="ECO:0000259" key="6">
    <source>
        <dbReference type="PROSITE" id="PS50893"/>
    </source>
</evidence>
<name>A0ABU9DAU8_9PROT</name>
<dbReference type="Pfam" id="PF00005">
    <property type="entry name" value="ABC_tran"/>
    <property type="match status" value="1"/>
</dbReference>
<evidence type="ECO:0000256" key="1">
    <source>
        <dbReference type="ARBA" id="ARBA00005417"/>
    </source>
</evidence>
<evidence type="ECO:0000256" key="2">
    <source>
        <dbReference type="ARBA" id="ARBA00022448"/>
    </source>
</evidence>
<evidence type="ECO:0000313" key="8">
    <source>
        <dbReference type="Proteomes" id="UP001446205"/>
    </source>
</evidence>
<dbReference type="GO" id="GO:0005524">
    <property type="term" value="F:ATP binding"/>
    <property type="evidence" value="ECO:0007669"/>
    <property type="project" value="UniProtKB-KW"/>
</dbReference>
<dbReference type="InterPro" id="IPR027417">
    <property type="entry name" value="P-loop_NTPase"/>
</dbReference>
<keyword evidence="4" id="KW-0547">Nucleotide-binding</keyword>
<dbReference type="PANTHER" id="PTHR42711">
    <property type="entry name" value="ABC TRANSPORTER ATP-BINDING PROTEIN"/>
    <property type="match status" value="1"/>
</dbReference>
<dbReference type="SMART" id="SM00382">
    <property type="entry name" value="AAA"/>
    <property type="match status" value="1"/>
</dbReference>
<accession>A0ABU9DAU8</accession>